<evidence type="ECO:0000256" key="1">
    <source>
        <dbReference type="SAM" id="MobiDB-lite"/>
    </source>
</evidence>
<feature type="region of interest" description="Disordered" evidence="1">
    <location>
        <begin position="1"/>
        <end position="27"/>
    </location>
</feature>
<protein>
    <submittedName>
        <fullName evidence="2">Uncharacterized protein</fullName>
    </submittedName>
</protein>
<reference evidence="2 3" key="1">
    <citation type="journal article" date="2019" name="PLoS Biol.">
        <title>Sex chromosomes control vertical transmission of feminizing Wolbachia symbionts in an isopod.</title>
        <authorList>
            <person name="Becking T."/>
            <person name="Chebbi M.A."/>
            <person name="Giraud I."/>
            <person name="Moumen B."/>
            <person name="Laverre T."/>
            <person name="Caubet Y."/>
            <person name="Peccoud J."/>
            <person name="Gilbert C."/>
            <person name="Cordaux R."/>
        </authorList>
    </citation>
    <scope>NUCLEOTIDE SEQUENCE [LARGE SCALE GENOMIC DNA]</scope>
    <source>
        <strain evidence="2">ANa2</strain>
        <tissue evidence="2">Whole body excluding digestive tract and cuticle</tissue>
    </source>
</reference>
<sequence length="97" mass="10974">LHLDQRDPNLAQEADQGKERSRNQDPVQYPVVAQGLEIEGRRGVVIGHDLDWKMRIFLKKKSLQSDHQDAVEVLHAQGEIDPESVVEVVLQRGGEDL</sequence>
<gene>
    <name evidence="2" type="ORF">Anas_09217</name>
</gene>
<proteinExistence type="predicted"/>
<accession>A0A5N5TDZ7</accession>
<evidence type="ECO:0000313" key="2">
    <source>
        <dbReference type="EMBL" id="KAB7504308.1"/>
    </source>
</evidence>
<dbReference type="EMBL" id="SEYY01003418">
    <property type="protein sequence ID" value="KAB7504308.1"/>
    <property type="molecule type" value="Genomic_DNA"/>
</dbReference>
<evidence type="ECO:0000313" key="3">
    <source>
        <dbReference type="Proteomes" id="UP000326759"/>
    </source>
</evidence>
<dbReference type="AlphaFoldDB" id="A0A5N5TDZ7"/>
<dbReference type="Proteomes" id="UP000326759">
    <property type="component" value="Unassembled WGS sequence"/>
</dbReference>
<feature type="non-terminal residue" evidence="2">
    <location>
        <position position="1"/>
    </location>
</feature>
<comment type="caution">
    <text evidence="2">The sequence shown here is derived from an EMBL/GenBank/DDBJ whole genome shotgun (WGS) entry which is preliminary data.</text>
</comment>
<name>A0A5N5TDZ7_9CRUS</name>
<keyword evidence="3" id="KW-1185">Reference proteome</keyword>
<organism evidence="2 3">
    <name type="scientific">Armadillidium nasatum</name>
    <dbReference type="NCBI Taxonomy" id="96803"/>
    <lineage>
        <taxon>Eukaryota</taxon>
        <taxon>Metazoa</taxon>
        <taxon>Ecdysozoa</taxon>
        <taxon>Arthropoda</taxon>
        <taxon>Crustacea</taxon>
        <taxon>Multicrustacea</taxon>
        <taxon>Malacostraca</taxon>
        <taxon>Eumalacostraca</taxon>
        <taxon>Peracarida</taxon>
        <taxon>Isopoda</taxon>
        <taxon>Oniscidea</taxon>
        <taxon>Crinocheta</taxon>
        <taxon>Armadillidiidae</taxon>
        <taxon>Armadillidium</taxon>
    </lineage>
</organism>